<evidence type="ECO:0000256" key="1">
    <source>
        <dbReference type="ARBA" id="ARBA00022679"/>
    </source>
</evidence>
<name>A0A380FV87_9STAP</name>
<dbReference type="GO" id="GO:0016746">
    <property type="term" value="F:acyltransferase activity"/>
    <property type="evidence" value="ECO:0007669"/>
    <property type="project" value="UniProtKB-KW"/>
</dbReference>
<accession>A0A380FV87</accession>
<dbReference type="Proteomes" id="UP000254047">
    <property type="component" value="Unassembled WGS sequence"/>
</dbReference>
<keyword evidence="2" id="KW-0012">Acyltransferase</keyword>
<reference evidence="3 4" key="1">
    <citation type="submission" date="2018-06" db="EMBL/GenBank/DDBJ databases">
        <authorList>
            <consortium name="Pathogen Informatics"/>
            <person name="Doyle S."/>
        </authorList>
    </citation>
    <scope>NUCLEOTIDE SEQUENCE [LARGE SCALE GENOMIC DNA]</scope>
    <source>
        <strain evidence="3 4">NCTC13830</strain>
    </source>
</reference>
<dbReference type="PANTHER" id="PTHR36449:SF1">
    <property type="entry name" value="ACETYLTRANSFERASE"/>
    <property type="match status" value="1"/>
</dbReference>
<evidence type="ECO:0000256" key="2">
    <source>
        <dbReference type="ARBA" id="ARBA00023315"/>
    </source>
</evidence>
<evidence type="ECO:0008006" key="5">
    <source>
        <dbReference type="Google" id="ProtNLM"/>
    </source>
</evidence>
<keyword evidence="1" id="KW-0808">Transferase</keyword>
<gene>
    <name evidence="3" type="ORF">NCTC13830_00246</name>
</gene>
<organism evidence="3 4">
    <name type="scientific">Staphylococcus petrasii</name>
    <dbReference type="NCBI Taxonomy" id="1276936"/>
    <lineage>
        <taxon>Bacteria</taxon>
        <taxon>Bacillati</taxon>
        <taxon>Bacillota</taxon>
        <taxon>Bacilli</taxon>
        <taxon>Bacillales</taxon>
        <taxon>Staphylococcaceae</taxon>
        <taxon>Staphylococcus</taxon>
    </lineage>
</organism>
<dbReference type="PANTHER" id="PTHR36449">
    <property type="entry name" value="ACETYLTRANSFERASE-RELATED"/>
    <property type="match status" value="1"/>
</dbReference>
<dbReference type="RefSeq" id="WP_240621742.1">
    <property type="nucleotide sequence ID" value="NZ_PPQT01000019.1"/>
</dbReference>
<evidence type="ECO:0000313" key="4">
    <source>
        <dbReference type="Proteomes" id="UP000254047"/>
    </source>
</evidence>
<protein>
    <recommendedName>
        <fullName evidence="5">GNAT family N-acetyltransferase</fullName>
    </recommendedName>
</protein>
<dbReference type="Gene3D" id="3.40.630.30">
    <property type="match status" value="1"/>
</dbReference>
<proteinExistence type="predicted"/>
<sequence length="195" mass="22998">MKKLRKINHRIYNLSDFDDYSNTSNSFLKFLQDNINQFTTSSNPSITSYLQNKALLLNQQNSLRTYFIVDTDTLEIIGYFCLKIVNIKFEINVSRGIKKRISSDAYKNNEFPSLLITKLGRNDKYKNLVFGKTILDYAISIGLEVFKKTALRHICVDWYEQEKLKRFYCEECGFKIFQYKYTDKGKLVSGFYKLN</sequence>
<evidence type="ECO:0000313" key="3">
    <source>
        <dbReference type="EMBL" id="SUM42724.1"/>
    </source>
</evidence>
<dbReference type="AlphaFoldDB" id="A0A380FV87"/>
<dbReference type="EMBL" id="UHDO01000001">
    <property type="protein sequence ID" value="SUM42724.1"/>
    <property type="molecule type" value="Genomic_DNA"/>
</dbReference>